<dbReference type="AlphaFoldDB" id="A0A9P8UIL5"/>
<feature type="compositionally biased region" description="Polar residues" evidence="1">
    <location>
        <begin position="37"/>
        <end position="46"/>
    </location>
</feature>
<proteinExistence type="predicted"/>
<reference evidence="2" key="1">
    <citation type="journal article" date="2021" name="Nat. Commun.">
        <title>Genetic determinants of endophytism in the Arabidopsis root mycobiome.</title>
        <authorList>
            <person name="Mesny F."/>
            <person name="Miyauchi S."/>
            <person name="Thiergart T."/>
            <person name="Pickel B."/>
            <person name="Atanasova L."/>
            <person name="Karlsson M."/>
            <person name="Huettel B."/>
            <person name="Barry K.W."/>
            <person name="Haridas S."/>
            <person name="Chen C."/>
            <person name="Bauer D."/>
            <person name="Andreopoulos W."/>
            <person name="Pangilinan J."/>
            <person name="LaButti K."/>
            <person name="Riley R."/>
            <person name="Lipzen A."/>
            <person name="Clum A."/>
            <person name="Drula E."/>
            <person name="Henrissat B."/>
            <person name="Kohler A."/>
            <person name="Grigoriev I.V."/>
            <person name="Martin F.M."/>
            <person name="Hacquard S."/>
        </authorList>
    </citation>
    <scope>NUCLEOTIDE SEQUENCE</scope>
    <source>
        <strain evidence="2">MPI-SDFR-AT-0073</strain>
    </source>
</reference>
<evidence type="ECO:0000313" key="3">
    <source>
        <dbReference type="Proteomes" id="UP000758603"/>
    </source>
</evidence>
<dbReference type="GeneID" id="70129076"/>
<sequence>MSSQSQNTPNLKTQNAPHVLERDAPCQHVRPRRQSHSQHGNASQPQVVKDHLAVAALVRPYELVAPDHEDGVHEDVLVQDGGDGQDCGLNLRVMLHEGVFEGRQEEDAHDHGSLAVSSPGLFLQGLACQAHRDGCSGSAQENVLEHGEEDLVELHGVDRRRDADILRHDTTGGSAATSRLGRLVCHSDG</sequence>
<keyword evidence="3" id="KW-1185">Reference proteome</keyword>
<protein>
    <submittedName>
        <fullName evidence="2">Uncharacterized protein</fullName>
    </submittedName>
</protein>
<accession>A0A9P8UIL5</accession>
<name>A0A9P8UIL5_9PEZI</name>
<dbReference type="EMBL" id="JAGPXC010000005">
    <property type="protein sequence ID" value="KAH6652872.1"/>
    <property type="molecule type" value="Genomic_DNA"/>
</dbReference>
<dbReference type="RefSeq" id="XP_045957149.1">
    <property type="nucleotide sequence ID" value="XM_046100184.1"/>
</dbReference>
<evidence type="ECO:0000256" key="1">
    <source>
        <dbReference type="SAM" id="MobiDB-lite"/>
    </source>
</evidence>
<gene>
    <name evidence="2" type="ORF">BKA67DRAFT_536584</name>
</gene>
<feature type="compositionally biased region" description="Polar residues" evidence="1">
    <location>
        <begin position="1"/>
        <end position="16"/>
    </location>
</feature>
<feature type="region of interest" description="Disordered" evidence="1">
    <location>
        <begin position="1"/>
        <end position="47"/>
    </location>
</feature>
<evidence type="ECO:0000313" key="2">
    <source>
        <dbReference type="EMBL" id="KAH6652872.1"/>
    </source>
</evidence>
<comment type="caution">
    <text evidence="2">The sequence shown here is derived from an EMBL/GenBank/DDBJ whole genome shotgun (WGS) entry which is preliminary data.</text>
</comment>
<organism evidence="2 3">
    <name type="scientific">Truncatella angustata</name>
    <dbReference type="NCBI Taxonomy" id="152316"/>
    <lineage>
        <taxon>Eukaryota</taxon>
        <taxon>Fungi</taxon>
        <taxon>Dikarya</taxon>
        <taxon>Ascomycota</taxon>
        <taxon>Pezizomycotina</taxon>
        <taxon>Sordariomycetes</taxon>
        <taxon>Xylariomycetidae</taxon>
        <taxon>Amphisphaeriales</taxon>
        <taxon>Sporocadaceae</taxon>
        <taxon>Truncatella</taxon>
    </lineage>
</organism>
<dbReference type="Proteomes" id="UP000758603">
    <property type="component" value="Unassembled WGS sequence"/>
</dbReference>